<organism evidence="6 7">
    <name type="scientific">Salegentibacter agarivorans</name>
    <dbReference type="NCBI Taxonomy" id="345907"/>
    <lineage>
        <taxon>Bacteria</taxon>
        <taxon>Pseudomonadati</taxon>
        <taxon>Bacteroidota</taxon>
        <taxon>Flavobacteriia</taxon>
        <taxon>Flavobacteriales</taxon>
        <taxon>Flavobacteriaceae</taxon>
        <taxon>Salegentibacter</taxon>
    </lineage>
</organism>
<dbReference type="InterPro" id="IPR000917">
    <property type="entry name" value="Sulfatase_N"/>
</dbReference>
<dbReference type="CDD" id="cd16144">
    <property type="entry name" value="ARS_like"/>
    <property type="match status" value="1"/>
</dbReference>
<dbReference type="InterPro" id="IPR024607">
    <property type="entry name" value="Sulfatase_CS"/>
</dbReference>
<dbReference type="PANTHER" id="PTHR42693">
    <property type="entry name" value="ARYLSULFATASE FAMILY MEMBER"/>
    <property type="match status" value="1"/>
</dbReference>
<dbReference type="GO" id="GO:0004065">
    <property type="term" value="F:arylsulfatase activity"/>
    <property type="evidence" value="ECO:0007669"/>
    <property type="project" value="TreeGrafter"/>
</dbReference>
<dbReference type="Proteomes" id="UP000199116">
    <property type="component" value="Unassembled WGS sequence"/>
</dbReference>
<evidence type="ECO:0000256" key="4">
    <source>
        <dbReference type="ARBA" id="ARBA00022837"/>
    </source>
</evidence>
<reference evidence="7" key="1">
    <citation type="submission" date="2016-10" db="EMBL/GenBank/DDBJ databases">
        <authorList>
            <person name="Varghese N."/>
            <person name="Submissions S."/>
        </authorList>
    </citation>
    <scope>NUCLEOTIDE SEQUENCE [LARGE SCALE GENOMIC DNA]</scope>
    <source>
        <strain evidence="7">DSM 23515</strain>
    </source>
</reference>
<dbReference type="InterPro" id="IPR050738">
    <property type="entry name" value="Sulfatase"/>
</dbReference>
<dbReference type="RefSeq" id="WP_093303177.1">
    <property type="nucleotide sequence ID" value="NZ_FOOH01000004.1"/>
</dbReference>
<accession>A0A1I2KN50</accession>
<name>A0A1I2KN50_9FLAO</name>
<evidence type="ECO:0000313" key="6">
    <source>
        <dbReference type="EMBL" id="SFF68385.1"/>
    </source>
</evidence>
<dbReference type="PANTHER" id="PTHR42693:SF53">
    <property type="entry name" value="ENDO-4-O-SULFATASE"/>
    <property type="match status" value="1"/>
</dbReference>
<keyword evidence="7" id="KW-1185">Reference proteome</keyword>
<evidence type="ECO:0000256" key="2">
    <source>
        <dbReference type="ARBA" id="ARBA00022723"/>
    </source>
</evidence>
<keyword evidence="2" id="KW-0479">Metal-binding</keyword>
<dbReference type="AlphaFoldDB" id="A0A1I2KN50"/>
<dbReference type="Gene3D" id="3.30.1120.10">
    <property type="match status" value="1"/>
</dbReference>
<proteinExistence type="inferred from homology"/>
<keyword evidence="3" id="KW-0378">Hydrolase</keyword>
<sequence length="475" mass="54123">MMYPFLKYIVILFPLCGIPQQPSAQNKPNIVFILADDAGYSDFGFQGSNHFKTPELDKLASRSIRFSQAYVSAAVCGPSRAGILTGKYQQKFGFEENNVPGYMSNSGLTGDDMGLPLDQTTMADYLKKRGYKTALFGKWHQGNADRFHPTRRGFDEFYGFRGGARSYWPYEEKELIKYPENKLERGFGNFQEHQGYLTDVLAEEAASFIDRNKEQPFFIFLSFNAVHTPMQAKPEDLEKIKGLQGKRKTLAAMNLAMDRAIGVVMEKLEDLGLTENTIVVFTNDNGGPTDASEASNDPLSGTKANHLEGGIRVPFLLSWPKELKSVKIYEFPITTLDLLPTFYAAAGGDIKNMEDLDGINLIPFLKGEKKDRPHQTLYWKKESRGAIRDGDWKLLRFPDRPAELYNLQEDVSEVNNLAKAYPEKVESLYKNLFDWELTLERPLWQLKRLYEGKAAERMDQYRKVSEIKTQNDVRN</sequence>
<dbReference type="EMBL" id="FOOH01000004">
    <property type="protein sequence ID" value="SFF68385.1"/>
    <property type="molecule type" value="Genomic_DNA"/>
</dbReference>
<comment type="similarity">
    <text evidence="1">Belongs to the sulfatase family.</text>
</comment>
<feature type="domain" description="Sulfatase N-terminal" evidence="5">
    <location>
        <begin position="28"/>
        <end position="347"/>
    </location>
</feature>
<dbReference type="SUPFAM" id="SSF53649">
    <property type="entry name" value="Alkaline phosphatase-like"/>
    <property type="match status" value="1"/>
</dbReference>
<dbReference type="PROSITE" id="PS00523">
    <property type="entry name" value="SULFATASE_1"/>
    <property type="match status" value="1"/>
</dbReference>
<keyword evidence="4" id="KW-0106">Calcium</keyword>
<dbReference type="InterPro" id="IPR017850">
    <property type="entry name" value="Alkaline_phosphatase_core_sf"/>
</dbReference>
<protein>
    <submittedName>
        <fullName evidence="6">Arylsulfatase A</fullName>
    </submittedName>
</protein>
<dbReference type="Gene3D" id="3.40.720.10">
    <property type="entry name" value="Alkaline Phosphatase, subunit A"/>
    <property type="match status" value="1"/>
</dbReference>
<dbReference type="Pfam" id="PF00884">
    <property type="entry name" value="Sulfatase"/>
    <property type="match status" value="1"/>
</dbReference>
<evidence type="ECO:0000313" key="7">
    <source>
        <dbReference type="Proteomes" id="UP000199116"/>
    </source>
</evidence>
<evidence type="ECO:0000256" key="3">
    <source>
        <dbReference type="ARBA" id="ARBA00022801"/>
    </source>
</evidence>
<evidence type="ECO:0000256" key="1">
    <source>
        <dbReference type="ARBA" id="ARBA00008779"/>
    </source>
</evidence>
<gene>
    <name evidence="6" type="ORF">SAMN04488033_10478</name>
</gene>
<evidence type="ECO:0000259" key="5">
    <source>
        <dbReference type="Pfam" id="PF00884"/>
    </source>
</evidence>
<dbReference type="GO" id="GO:0046872">
    <property type="term" value="F:metal ion binding"/>
    <property type="evidence" value="ECO:0007669"/>
    <property type="project" value="UniProtKB-KW"/>
</dbReference>